<proteinExistence type="predicted"/>
<reference evidence="2 3" key="1">
    <citation type="submission" date="2021-03" db="EMBL/GenBank/DDBJ databases">
        <title>Sequencing the genomes of 1000 actinobacteria strains.</title>
        <authorList>
            <person name="Klenk H.-P."/>
        </authorList>
    </citation>
    <scope>NUCLEOTIDE SEQUENCE [LARGE SCALE GENOMIC DNA]</scope>
    <source>
        <strain evidence="2 3">DSM 44580</strain>
    </source>
</reference>
<dbReference type="RefSeq" id="WP_143342401.1">
    <property type="nucleotide sequence ID" value="NZ_JAGIOO010000001.1"/>
</dbReference>
<dbReference type="EMBL" id="JAGIOO010000001">
    <property type="protein sequence ID" value="MBP2473119.1"/>
    <property type="molecule type" value="Genomic_DNA"/>
</dbReference>
<protein>
    <recommendedName>
        <fullName evidence="4">ATP-binding protein</fullName>
    </recommendedName>
</protein>
<organism evidence="2 3">
    <name type="scientific">Crossiella equi</name>
    <dbReference type="NCBI Taxonomy" id="130796"/>
    <lineage>
        <taxon>Bacteria</taxon>
        <taxon>Bacillati</taxon>
        <taxon>Actinomycetota</taxon>
        <taxon>Actinomycetes</taxon>
        <taxon>Pseudonocardiales</taxon>
        <taxon>Pseudonocardiaceae</taxon>
        <taxon>Crossiella</taxon>
    </lineage>
</organism>
<name>A0ABS5A951_9PSEU</name>
<evidence type="ECO:0000313" key="3">
    <source>
        <dbReference type="Proteomes" id="UP001519363"/>
    </source>
</evidence>
<evidence type="ECO:0000256" key="1">
    <source>
        <dbReference type="SAM" id="MobiDB-lite"/>
    </source>
</evidence>
<accession>A0ABS5A951</accession>
<evidence type="ECO:0000313" key="2">
    <source>
        <dbReference type="EMBL" id="MBP2473119.1"/>
    </source>
</evidence>
<sequence>MADDVASPAPEPKVAELPSPAAATPKGADGESPRRGMANQQAKNPLGPDERAFNEAYERGRMLSTGGPMAFMRDADVQEMHVGDRYYNYASAGGANKPSSGSVRKEELHWVRARYVPVKEYEDLRGALKRQPLLLLWGHPGTGRFTTGVRLLDEFASNGVSRFDVGQLIGSLTASDFESGRGYVLELPGASGMALPENALDKLRDLVEKSGSFLVLVTEGSSASHGGYAVHCSPPDRDELLERHLAEEVRPDDSIRGEDLLDQLASNRRLTDALGPAPRPAETAQMARLLAEFGRGEIELEEVEQQAARMVHQQVVDWFAGLAGLPSTELREALQLAAFRIALAVLDKSPYHMIVEASRVLSARFLEEQGSQPSRRQAVFVDDQRSRLPSSRAEIVDGFASFGLVRLPVGLAGYSDPRLPVVLLSYVWQHHHNLRLAVVDWLKALSKDSRPHIWVRAAQAAGLFCSLDFHVAFDSMIRQGASAAGKKRAWQRRWFAALALDQAARDERVAEAVDERLKYWRRHGSGAELWTAALAWGYDLGRRTIEVALEELRILGTPVEQRAALDECLDHDQVVAAAYSVANLFAFGEVGPVIDVLDSWTASERQSLRELAWHVVVQLMHMHGFHLDRPSAAAGRSERPLPQTRERWPLLLALQDDDPRLTMPISGLIYWGMRGRRGDRMAKVLFGPWIRAAEKDQDCLRALVRFVPNLIRDESDASRLIHLVKRMRLDWCDPLKDRPAALLENAITMPGSREGVL</sequence>
<dbReference type="Proteomes" id="UP001519363">
    <property type="component" value="Unassembled WGS sequence"/>
</dbReference>
<comment type="caution">
    <text evidence="2">The sequence shown here is derived from an EMBL/GenBank/DDBJ whole genome shotgun (WGS) entry which is preliminary data.</text>
</comment>
<evidence type="ECO:0008006" key="4">
    <source>
        <dbReference type="Google" id="ProtNLM"/>
    </source>
</evidence>
<feature type="region of interest" description="Disordered" evidence="1">
    <location>
        <begin position="1"/>
        <end position="51"/>
    </location>
</feature>
<gene>
    <name evidence="2" type="ORF">JOF53_001991</name>
</gene>
<keyword evidence="3" id="KW-1185">Reference proteome</keyword>